<accession>A0A533I9U7</accession>
<dbReference type="AlphaFoldDB" id="A0A533I9U7"/>
<dbReference type="EMBL" id="VAFL01000002">
    <property type="protein sequence ID" value="TKW68319.1"/>
    <property type="molecule type" value="Genomic_DNA"/>
</dbReference>
<reference evidence="1 2" key="1">
    <citation type="journal article" date="2017" name="Nat. Commun.">
        <title>In situ click chemistry generation of cyclooxygenase-2 inhibitors.</title>
        <authorList>
            <person name="Bhardwaj A."/>
            <person name="Kaur J."/>
            <person name="Wuest M."/>
            <person name="Wuest F."/>
        </authorList>
    </citation>
    <scope>NUCLEOTIDE SEQUENCE [LARGE SCALE GENOMIC DNA]</scope>
    <source>
        <strain evidence="1">S2_012_000_R3_94</strain>
    </source>
</reference>
<organism evidence="1 2">
    <name type="scientific">Paracoccus denitrificans</name>
    <dbReference type="NCBI Taxonomy" id="266"/>
    <lineage>
        <taxon>Bacteria</taxon>
        <taxon>Pseudomonadati</taxon>
        <taxon>Pseudomonadota</taxon>
        <taxon>Alphaproteobacteria</taxon>
        <taxon>Rhodobacterales</taxon>
        <taxon>Paracoccaceae</taxon>
        <taxon>Paracoccus</taxon>
    </lineage>
</organism>
<evidence type="ECO:0000313" key="1">
    <source>
        <dbReference type="EMBL" id="TKW68319.1"/>
    </source>
</evidence>
<comment type="caution">
    <text evidence="1">The sequence shown here is derived from an EMBL/GenBank/DDBJ whole genome shotgun (WGS) entry which is preliminary data.</text>
</comment>
<protein>
    <submittedName>
        <fullName evidence="1">Uncharacterized protein</fullName>
    </submittedName>
</protein>
<gene>
    <name evidence="1" type="ORF">DI616_04290</name>
</gene>
<sequence length="134" mass="14706">MVFLKQKDNHVSHITFDILAPFDTMTCIALGSDKAEALSFLLEKQQGLFIRKMLRDGQIASDKLHVTTLPLTIVFHDTIGPNAIVIPVRRAAISGDYEDNIMPAGCNNAALLLTAKTIMQIFSPVIDPTGNKLE</sequence>
<name>A0A533I9U7_PARDE</name>
<evidence type="ECO:0000313" key="2">
    <source>
        <dbReference type="Proteomes" id="UP000315344"/>
    </source>
</evidence>
<proteinExistence type="predicted"/>
<dbReference type="Proteomes" id="UP000315344">
    <property type="component" value="Unassembled WGS sequence"/>
</dbReference>